<organism evidence="7 8">
    <name type="scientific">Clostridium gasigenes</name>
    <dbReference type="NCBI Taxonomy" id="94869"/>
    <lineage>
        <taxon>Bacteria</taxon>
        <taxon>Bacillati</taxon>
        <taxon>Bacillota</taxon>
        <taxon>Clostridia</taxon>
        <taxon>Eubacteriales</taxon>
        <taxon>Clostridiaceae</taxon>
        <taxon>Clostridium</taxon>
    </lineage>
</organism>
<reference evidence="7 8" key="1">
    <citation type="submission" date="2020-08" db="EMBL/GenBank/DDBJ databases">
        <title>Clostridia isolated from Swiss meat.</title>
        <authorList>
            <person name="Wambui J."/>
            <person name="Stevens M.J.A."/>
            <person name="Stephan R."/>
        </authorList>
    </citation>
    <scope>NUCLEOTIDE SEQUENCE [LARGE SCALE GENOMIC DNA]</scope>
    <source>
        <strain evidence="7 8">CM001</strain>
    </source>
</reference>
<feature type="domain" description="TM2" evidence="6">
    <location>
        <begin position="72"/>
        <end position="115"/>
    </location>
</feature>
<dbReference type="Proteomes" id="UP000585258">
    <property type="component" value="Unassembled WGS sequence"/>
</dbReference>
<dbReference type="GO" id="GO:0016020">
    <property type="term" value="C:membrane"/>
    <property type="evidence" value="ECO:0007669"/>
    <property type="project" value="UniProtKB-SubCell"/>
</dbReference>
<feature type="transmembrane region" description="Helical" evidence="5">
    <location>
        <begin position="101"/>
        <end position="128"/>
    </location>
</feature>
<evidence type="ECO:0000256" key="1">
    <source>
        <dbReference type="ARBA" id="ARBA00004141"/>
    </source>
</evidence>
<evidence type="ECO:0000256" key="4">
    <source>
        <dbReference type="ARBA" id="ARBA00023136"/>
    </source>
</evidence>
<comment type="subcellular location">
    <subcellularLocation>
        <location evidence="1">Membrane</location>
        <topology evidence="1">Multi-pass membrane protein</topology>
    </subcellularLocation>
</comment>
<sequence length="147" mass="15837">MYCRECGEEIKNDKAIICLGCGTKKGQGNNYCQDCGVEVKNRNADICLSCGVRLKSTVTNIGANITNMQGNRNSKITAGLLALFLGATGVHRFYLGYKEIGLIQLGIFLVGVLFFSIATVVALGWALYDLVMIFTGKLTTANGDQLV</sequence>
<gene>
    <name evidence="7" type="ORF">H7E68_08785</name>
</gene>
<protein>
    <submittedName>
        <fullName evidence="7">TM2 domain-containing protein</fullName>
    </submittedName>
</protein>
<accession>A0A7X0VQZ1</accession>
<evidence type="ECO:0000256" key="5">
    <source>
        <dbReference type="SAM" id="Phobius"/>
    </source>
</evidence>
<name>A0A7X0VQZ1_9CLOT</name>
<dbReference type="InterPro" id="IPR007829">
    <property type="entry name" value="TM2"/>
</dbReference>
<dbReference type="Pfam" id="PF05154">
    <property type="entry name" value="TM2"/>
    <property type="match status" value="1"/>
</dbReference>
<keyword evidence="4 5" id="KW-0472">Membrane</keyword>
<keyword evidence="2 5" id="KW-0812">Transmembrane</keyword>
<proteinExistence type="predicted"/>
<dbReference type="RefSeq" id="WP_185164303.1">
    <property type="nucleotide sequence ID" value="NZ_JACKWY010000004.1"/>
</dbReference>
<evidence type="ECO:0000313" key="7">
    <source>
        <dbReference type="EMBL" id="MBB6714824.1"/>
    </source>
</evidence>
<evidence type="ECO:0000256" key="2">
    <source>
        <dbReference type="ARBA" id="ARBA00022692"/>
    </source>
</evidence>
<feature type="transmembrane region" description="Helical" evidence="5">
    <location>
        <begin position="76"/>
        <end position="95"/>
    </location>
</feature>
<evidence type="ECO:0000256" key="3">
    <source>
        <dbReference type="ARBA" id="ARBA00022989"/>
    </source>
</evidence>
<dbReference type="AlphaFoldDB" id="A0A7X0VQZ1"/>
<evidence type="ECO:0000259" key="6">
    <source>
        <dbReference type="Pfam" id="PF05154"/>
    </source>
</evidence>
<evidence type="ECO:0000313" key="8">
    <source>
        <dbReference type="Proteomes" id="UP000585258"/>
    </source>
</evidence>
<keyword evidence="3 5" id="KW-1133">Transmembrane helix</keyword>
<dbReference type="EMBL" id="JACKWY010000004">
    <property type="protein sequence ID" value="MBB6714824.1"/>
    <property type="molecule type" value="Genomic_DNA"/>
</dbReference>
<comment type="caution">
    <text evidence="7">The sequence shown here is derived from an EMBL/GenBank/DDBJ whole genome shotgun (WGS) entry which is preliminary data.</text>
</comment>